<keyword evidence="1" id="KW-1185">Reference proteome</keyword>
<gene>
    <name evidence="2" type="primary">LOC112462894</name>
</gene>
<evidence type="ECO:0000313" key="2">
    <source>
        <dbReference type="RefSeq" id="XP_024884728.1"/>
    </source>
</evidence>
<accession>A0A6J1QS39</accession>
<sequence length="130" mass="15149">MDAINQVYLNCHIKDLFVVQTLQEALRLDTDSIMKPLISEINGPSDNDSGFYFAYYVKVLLILKRQILKFSGLLCKLLTKSIKYDVEHFNVKVRMEAWTTRKHYLVINVTQNETVITVKTESTNTSEKEW</sequence>
<reference evidence="2" key="1">
    <citation type="submission" date="2025-08" db="UniProtKB">
        <authorList>
            <consortium name="RefSeq"/>
        </authorList>
    </citation>
    <scope>IDENTIFICATION</scope>
    <source>
        <tissue evidence="2">Whole body</tissue>
    </source>
</reference>
<protein>
    <submittedName>
        <fullName evidence="2">Uncharacterized protein LOC112462894 isoform X1</fullName>
    </submittedName>
</protein>
<dbReference type="GeneID" id="112462894"/>
<evidence type="ECO:0000313" key="1">
    <source>
        <dbReference type="Proteomes" id="UP000504618"/>
    </source>
</evidence>
<organism evidence="1 2">
    <name type="scientific">Temnothorax curvispinosus</name>
    <dbReference type="NCBI Taxonomy" id="300111"/>
    <lineage>
        <taxon>Eukaryota</taxon>
        <taxon>Metazoa</taxon>
        <taxon>Ecdysozoa</taxon>
        <taxon>Arthropoda</taxon>
        <taxon>Hexapoda</taxon>
        <taxon>Insecta</taxon>
        <taxon>Pterygota</taxon>
        <taxon>Neoptera</taxon>
        <taxon>Endopterygota</taxon>
        <taxon>Hymenoptera</taxon>
        <taxon>Apocrita</taxon>
        <taxon>Aculeata</taxon>
        <taxon>Formicoidea</taxon>
        <taxon>Formicidae</taxon>
        <taxon>Myrmicinae</taxon>
        <taxon>Temnothorax</taxon>
    </lineage>
</organism>
<dbReference type="Proteomes" id="UP000504618">
    <property type="component" value="Unplaced"/>
</dbReference>
<proteinExistence type="predicted"/>
<name>A0A6J1QS39_9HYME</name>
<dbReference type="AlphaFoldDB" id="A0A6J1QS39"/>
<dbReference type="RefSeq" id="XP_024884728.1">
    <property type="nucleotide sequence ID" value="XM_025028960.1"/>
</dbReference>